<dbReference type="SMART" id="SM00248">
    <property type="entry name" value="ANK"/>
    <property type="match status" value="4"/>
</dbReference>
<evidence type="ECO:0000256" key="1">
    <source>
        <dbReference type="ARBA" id="ARBA00022737"/>
    </source>
</evidence>
<accession>H2EAJ5</accession>
<evidence type="ECO:0000313" key="3">
    <source>
        <dbReference type="EMBL" id="AEX61418.1"/>
    </source>
</evidence>
<keyword evidence="1" id="KW-0677">Repeat</keyword>
<dbReference type="InterPro" id="IPR002110">
    <property type="entry name" value="Ankyrin_rpt"/>
</dbReference>
<protein>
    <submittedName>
        <fullName evidence="3">Putative ankyrin repeat protein</fullName>
    </submittedName>
</protein>
<dbReference type="Pfam" id="PF12796">
    <property type="entry name" value="Ank_2"/>
    <property type="match status" value="1"/>
</dbReference>
<name>H2EAJ5_9VIRU</name>
<dbReference type="EMBL" id="JN885991">
    <property type="protein sequence ID" value="AEX61418.1"/>
    <property type="molecule type" value="Genomic_DNA"/>
</dbReference>
<organism evidence="3">
    <name type="scientific">Megavirus courdo7</name>
    <dbReference type="NCBI Taxonomy" id="1128135"/>
    <lineage>
        <taxon>Viruses</taxon>
        <taxon>Varidnaviria</taxon>
        <taxon>Bamfordvirae</taxon>
        <taxon>Nucleocytoviricota</taxon>
        <taxon>Megaviricetes</taxon>
        <taxon>Imitervirales</taxon>
        <taxon>Mimiviridae</taxon>
        <taxon>Megamimivirinae</taxon>
        <taxon>Megavirus</taxon>
    </lineage>
</organism>
<dbReference type="SUPFAM" id="SSF48403">
    <property type="entry name" value="Ankyrin repeat"/>
    <property type="match status" value="1"/>
</dbReference>
<dbReference type="PANTHER" id="PTHR24198:SF165">
    <property type="entry name" value="ANKYRIN REPEAT-CONTAINING PROTEIN-RELATED"/>
    <property type="match status" value="1"/>
</dbReference>
<sequence>MNKNNILSAIINNDSSLVKDIINQNHISSDDLNIIMIYCVVLNQKNIIEILLQFGVNSRFMDDYALRIASCNGYDTICEILLRYYHHKGAEPNLYHDSLNYSLCVAASNGHLNIVKKLVDFGADIKYSNKQALLWSFYNDHQNVVDYLLKKESTENTINLTPNSDKYILNFETDRKYIYMTTTIISDNKIKDFQKKRYLLFEYLNYINFMRYKININLNIGF</sequence>
<dbReference type="PROSITE" id="PS50088">
    <property type="entry name" value="ANK_REPEAT"/>
    <property type="match status" value="1"/>
</dbReference>
<gene>
    <name evidence="3" type="ORF">c7_L352</name>
</gene>
<dbReference type="PANTHER" id="PTHR24198">
    <property type="entry name" value="ANKYRIN REPEAT AND PROTEIN KINASE DOMAIN-CONTAINING PROTEIN"/>
    <property type="match status" value="1"/>
</dbReference>
<proteinExistence type="predicted"/>
<evidence type="ECO:0000256" key="2">
    <source>
        <dbReference type="ARBA" id="ARBA00023043"/>
    </source>
</evidence>
<keyword evidence="2" id="KW-0040">ANK repeat</keyword>
<dbReference type="Gene3D" id="1.25.40.20">
    <property type="entry name" value="Ankyrin repeat-containing domain"/>
    <property type="match status" value="1"/>
</dbReference>
<dbReference type="InterPro" id="IPR036770">
    <property type="entry name" value="Ankyrin_rpt-contain_sf"/>
</dbReference>
<reference evidence="3" key="1">
    <citation type="submission" date="2011-10" db="EMBL/GenBank/DDBJ databases">
        <title>Provirophages and transpovirons: unique mobilome of giant viruses.</title>
        <authorList>
            <person name="Desnues C."/>
            <person name="LaScola B."/>
            <person name="Yutin N."/>
            <person name="Fournous G."/>
            <person name="Koonin E."/>
            <person name="Raoult D."/>
        </authorList>
    </citation>
    <scope>NUCLEOTIDE SEQUENCE</scope>
    <source>
        <strain evidence="3">Mv13-c7</strain>
    </source>
</reference>